<proteinExistence type="predicted"/>
<dbReference type="RefSeq" id="YP_009481062.1">
    <property type="nucleotide sequence ID" value="NC_037665.1"/>
</dbReference>
<name>A0A2U7UF40_9VIRU</name>
<gene>
    <name evidence="1" type="ORF">pmac_cds_378</name>
</gene>
<organism evidence="1">
    <name type="scientific">Pandoravirus macleodensis</name>
    <dbReference type="NCBI Taxonomy" id="2107707"/>
    <lineage>
        <taxon>Viruses</taxon>
        <taxon>Pandoravirus</taxon>
    </lineage>
</organism>
<sequence length="491" mass="52599">MVGEPDMDAVSGPFGGPSWQAHPPWDEVRSWASENHLDQLEQLGRFMLAFVGTAAAADRDDEPKTCARALFEAFAVGAGVGVPQNPGYNAGWLVVAAGTAGAFLRMVDSDGLLDAVDGLFLPPRLSSSGPAPTGIWSHPLTDPLYRYPDGTLTPYWPLTPATLRAYVRQTLLDKLRYEPEPDPYVVIARLWHQRTLPLPRDIADTLGQIYNQARALAGMPRVSPYPVLSGPRAFAAVRDPDVVVAPFLIMLDVTRSATRAMISHADTVLADYPEGVTGLIPPDQDKITLRLAGTDGPRRETPQRAWCALLGDLVTAINEPSRARDVGLCRVSDDMANGNIPAIRKRMIDLVGLQVDTEGAIALDPSCPRFQYTGLYDPYDILAAVEARTPSLISERIMHRIGGDGGNEGLMALAARAYRGPAVVASLPTEVQAFVAPYVVARACGADATDADRTHLPAAARLLGVDPETVFGVPALCAEIAHALGPTPEPV</sequence>
<reference evidence="1" key="1">
    <citation type="journal article" date="2018" name="Nat. Commun.">
        <title>Diversity and evolution of the emerging Pandoraviridae family.</title>
        <authorList>
            <person name="Legendre M."/>
            <person name="Fabre E."/>
            <person name="Poirot O."/>
            <person name="Jeudy S."/>
            <person name="Lartigue A."/>
            <person name="Alempic J.M."/>
            <person name="Beucher L."/>
            <person name="Philippe N."/>
            <person name="Bertaux L."/>
            <person name="Christo-Foroux E."/>
            <person name="Labadie K."/>
            <person name="Coute Y."/>
            <person name="Abergel C."/>
            <person name="Claverie J.M."/>
        </authorList>
    </citation>
    <scope>NUCLEOTIDE SEQUENCE [LARGE SCALE GENOMIC DNA]</scope>
    <source>
        <strain evidence="1">Macleodensis</strain>
    </source>
</reference>
<protein>
    <submittedName>
        <fullName evidence="1">Uncharacterized protein</fullName>
    </submittedName>
</protein>
<dbReference type="Proteomes" id="UP000249758">
    <property type="component" value="Segment"/>
</dbReference>
<dbReference type="EMBL" id="MG011691">
    <property type="protein sequence ID" value="AVK77066.1"/>
    <property type="molecule type" value="Genomic_DNA"/>
</dbReference>
<accession>A0A2U7UF40</accession>
<dbReference type="KEGG" id="vg:36841521"/>
<dbReference type="GeneID" id="36841521"/>
<evidence type="ECO:0000313" key="1">
    <source>
        <dbReference type="EMBL" id="AVK77066.1"/>
    </source>
</evidence>